<dbReference type="AlphaFoldDB" id="A0A023B1Z2"/>
<dbReference type="Proteomes" id="UP000019763">
    <property type="component" value="Unassembled WGS sequence"/>
</dbReference>
<evidence type="ECO:0000313" key="2">
    <source>
        <dbReference type="Proteomes" id="UP000019763"/>
    </source>
</evidence>
<accession>A0A023B1Z2</accession>
<protein>
    <submittedName>
        <fullName evidence="1">Uncharacterized protein</fullName>
    </submittedName>
</protein>
<keyword evidence="2" id="KW-1185">Reference proteome</keyword>
<reference evidence="1" key="1">
    <citation type="submission" date="2013-12" db="EMBL/GenBank/DDBJ databases">
        <authorList>
            <person name="Omoto C.K."/>
            <person name="Sibley D."/>
            <person name="Venepally P."/>
            <person name="Hadjithomas M."/>
            <person name="Karamycheva S."/>
            <person name="Brunk B."/>
            <person name="Roos D."/>
            <person name="Caler E."/>
            <person name="Lorenzi H."/>
        </authorList>
    </citation>
    <scope>NUCLEOTIDE SEQUENCE</scope>
</reference>
<sequence>MQGAEVQLPNQQLLQPMQPMQLPAELLAQLQIQLQAQLQEQIQSGILSFAEQRKAQQTPSPAQTAAATMPLEGISPMLPTRIQPLSIPPQMQGLSPTADQKETQVRQELRTSAIRTPEALRSVERRVTGDTGGAGVNTASVGTASVNTGAVGDVSNPIVGGSHVVAGCSVAEGSKMMMVSQPQTENVRRYELTTNKGDVRVVEKIELLPSPRIELLRSFLSAEECETLNDLLAEVDQIPHIPNNLLASEDLQHNLLEKWIGQIVNRIAQICDVPDESIVGLCPSVVHKGAVDATKEFSTIIRIYLDEPQKTAASSDFPDLGLSITPKLGAALRWDCKDQDGSKTQLTKHKEILVQNCTRRFLTAYLI</sequence>
<gene>
    <name evidence="1" type="ORF">GNI_132180</name>
</gene>
<dbReference type="EMBL" id="AFNH02000986">
    <property type="protein sequence ID" value="EZG47138.1"/>
    <property type="molecule type" value="Genomic_DNA"/>
</dbReference>
<evidence type="ECO:0000313" key="1">
    <source>
        <dbReference type="EMBL" id="EZG47138.1"/>
    </source>
</evidence>
<proteinExistence type="predicted"/>
<dbReference type="VEuPathDB" id="CryptoDB:GNI_132180"/>
<dbReference type="RefSeq" id="XP_011132204.1">
    <property type="nucleotide sequence ID" value="XM_011133902.1"/>
</dbReference>
<dbReference type="GeneID" id="22914626"/>
<organism evidence="1 2">
    <name type="scientific">Gregarina niphandrodes</name>
    <name type="common">Septate eugregarine</name>
    <dbReference type="NCBI Taxonomy" id="110365"/>
    <lineage>
        <taxon>Eukaryota</taxon>
        <taxon>Sar</taxon>
        <taxon>Alveolata</taxon>
        <taxon>Apicomplexa</taxon>
        <taxon>Conoidasida</taxon>
        <taxon>Gregarinasina</taxon>
        <taxon>Eugregarinorida</taxon>
        <taxon>Gregarinidae</taxon>
        <taxon>Gregarina</taxon>
    </lineage>
</organism>
<comment type="caution">
    <text evidence="1">The sequence shown here is derived from an EMBL/GenBank/DDBJ whole genome shotgun (WGS) entry which is preliminary data.</text>
</comment>
<name>A0A023B1Z2_GRENI</name>